<evidence type="ECO:0000313" key="2">
    <source>
        <dbReference type="Proteomes" id="UP000307173"/>
    </source>
</evidence>
<protein>
    <submittedName>
        <fullName evidence="1">Uncharacterized protein</fullName>
    </submittedName>
</protein>
<reference evidence="1 2" key="1">
    <citation type="journal article" date="2019" name="Front. Genet.">
        <title>Whole-Genome Sequencing of the Opportunistic Yeast Pathogen Candida inconspicua Uncovers Its Hybrid Origin.</title>
        <authorList>
            <person name="Mixao V."/>
            <person name="Hansen A.P."/>
            <person name="Saus E."/>
            <person name="Boekhout T."/>
            <person name="Lass-Florl C."/>
            <person name="Gabaldon T."/>
        </authorList>
    </citation>
    <scope>NUCLEOTIDE SEQUENCE [LARGE SCALE GENOMIC DNA]</scope>
    <source>
        <strain evidence="1 2">CBS 180</strain>
    </source>
</reference>
<dbReference type="EMBL" id="SELW01000117">
    <property type="protein sequence ID" value="TID30831.1"/>
    <property type="molecule type" value="Genomic_DNA"/>
</dbReference>
<comment type="caution">
    <text evidence="1">The sequence shown here is derived from an EMBL/GenBank/DDBJ whole genome shotgun (WGS) entry which is preliminary data.</text>
</comment>
<proteinExistence type="predicted"/>
<evidence type="ECO:0000313" key="1">
    <source>
        <dbReference type="EMBL" id="TID30831.1"/>
    </source>
</evidence>
<keyword evidence="2" id="KW-1185">Reference proteome</keyword>
<feature type="non-terminal residue" evidence="1">
    <location>
        <position position="1"/>
    </location>
</feature>
<accession>A0A4T0X5T3</accession>
<name>A0A4T0X5T3_9ASCO</name>
<organism evidence="1 2">
    <name type="scientific">Pichia inconspicua</name>
    <dbReference type="NCBI Taxonomy" id="52247"/>
    <lineage>
        <taxon>Eukaryota</taxon>
        <taxon>Fungi</taxon>
        <taxon>Dikarya</taxon>
        <taxon>Ascomycota</taxon>
        <taxon>Saccharomycotina</taxon>
        <taxon>Pichiomycetes</taxon>
        <taxon>Pichiales</taxon>
        <taxon>Pichiaceae</taxon>
        <taxon>Pichia</taxon>
    </lineage>
</organism>
<gene>
    <name evidence="1" type="ORF">CANINC_000567</name>
</gene>
<dbReference type="Proteomes" id="UP000307173">
    <property type="component" value="Unassembled WGS sequence"/>
</dbReference>
<sequence>KPVEDNLPKWDTFEISCRLSGFCIQTRKVASNIGTNFPDHSSFEPLLDIIGLFLDSPGQVDIVELIKAIHVKVRQRCKLKPMSKVFTFTDESSTDMPKEEIKVQVITNRSRNFRNNRNKIFRDKKEPKV</sequence>
<dbReference type="AlphaFoldDB" id="A0A4T0X5T3"/>